<accession>A0A1G5HV26</accession>
<dbReference type="PROSITE" id="PS51257">
    <property type="entry name" value="PROKAR_LIPOPROTEIN"/>
    <property type="match status" value="1"/>
</dbReference>
<proteinExistence type="predicted"/>
<protein>
    <recommendedName>
        <fullName evidence="2">Lcl C-terminal domain-containing protein</fullName>
    </recommendedName>
</protein>
<dbReference type="RefSeq" id="WP_092212918.1">
    <property type="nucleotide sequence ID" value="NZ_FMUX01000016.1"/>
</dbReference>
<evidence type="ECO:0000313" key="3">
    <source>
        <dbReference type="EMBL" id="SCY67646.1"/>
    </source>
</evidence>
<dbReference type="Pfam" id="PF07603">
    <property type="entry name" value="Lcl_C"/>
    <property type="match status" value="2"/>
</dbReference>
<dbReference type="Proteomes" id="UP000198870">
    <property type="component" value="Unassembled WGS sequence"/>
</dbReference>
<evidence type="ECO:0000259" key="2">
    <source>
        <dbReference type="Pfam" id="PF07603"/>
    </source>
</evidence>
<dbReference type="EMBL" id="FMUX01000016">
    <property type="protein sequence ID" value="SCY67646.1"/>
    <property type="molecule type" value="Genomic_DNA"/>
</dbReference>
<dbReference type="OrthoDB" id="9793251at2"/>
<evidence type="ECO:0000256" key="1">
    <source>
        <dbReference type="SAM" id="MobiDB-lite"/>
    </source>
</evidence>
<feature type="domain" description="Lcl C-terminal" evidence="2">
    <location>
        <begin position="241"/>
        <end position="358"/>
    </location>
</feature>
<gene>
    <name evidence="3" type="ORF">SAMN05216233_1165</name>
</gene>
<name>A0A1G5HV26_9BACT</name>
<sequence>MNRIVKLSMVIFFLSICSCRQEKAEGPDYYVIPVVDTGVEVHLYEMMGIKKEYLSEKTKRGKEDADYNYDSNQPSYTKLNSEGASLPDSTEKWALIRDNITGRVWEAKTADGSIHDRNTFFTFEEAQDHVDWLNSIKYGGFSNWRIPNLKELSSIIHFEKKFPSSNTDYFKNQYSSFYWSSTECVDDNRFAWGILFQRGVALNHFKKVRYCFRAVCIENEAFEHVKLFGDQTIRFKDNGDGTVTDYSTGLMWQKDCSKNKTGEKKKNKFKWHDARVFSEESDYAGYTDWRLPNIKELISIVDYRKEYPAIYSIFNDTIDNGDFMSSTPNGKSQCPYILPLKNGDFDIAGTPSYIRLVRNFTE</sequence>
<dbReference type="PANTHER" id="PTHR35812:SF1">
    <property type="entry name" value="LIPOPROTEIN"/>
    <property type="match status" value="1"/>
</dbReference>
<organism evidence="3 4">
    <name type="scientific">Desulfoluna spongiiphila</name>
    <dbReference type="NCBI Taxonomy" id="419481"/>
    <lineage>
        <taxon>Bacteria</taxon>
        <taxon>Pseudomonadati</taxon>
        <taxon>Thermodesulfobacteriota</taxon>
        <taxon>Desulfobacteria</taxon>
        <taxon>Desulfobacterales</taxon>
        <taxon>Desulfolunaceae</taxon>
        <taxon>Desulfoluna</taxon>
    </lineage>
</organism>
<feature type="region of interest" description="Disordered" evidence="1">
    <location>
        <begin position="64"/>
        <end position="86"/>
    </location>
</feature>
<dbReference type="AlphaFoldDB" id="A0A1G5HV26"/>
<dbReference type="InterPro" id="IPR011460">
    <property type="entry name" value="Lcl_C"/>
</dbReference>
<feature type="compositionally biased region" description="Polar residues" evidence="1">
    <location>
        <begin position="69"/>
        <end position="83"/>
    </location>
</feature>
<evidence type="ECO:0000313" key="4">
    <source>
        <dbReference type="Proteomes" id="UP000198870"/>
    </source>
</evidence>
<keyword evidence="4" id="KW-1185">Reference proteome</keyword>
<dbReference type="PANTHER" id="PTHR35812">
    <property type="entry name" value="LIPOPROTEIN"/>
    <property type="match status" value="1"/>
</dbReference>
<dbReference type="STRING" id="419481.SAMN05216233_1165"/>
<feature type="domain" description="Lcl C-terminal" evidence="2">
    <location>
        <begin position="95"/>
        <end position="215"/>
    </location>
</feature>
<reference evidence="3 4" key="1">
    <citation type="submission" date="2016-10" db="EMBL/GenBank/DDBJ databases">
        <authorList>
            <person name="de Groot N.N."/>
        </authorList>
    </citation>
    <scope>NUCLEOTIDE SEQUENCE [LARGE SCALE GENOMIC DNA]</scope>
    <source>
        <strain evidence="3 4">AA1</strain>
    </source>
</reference>